<organism evidence="1 2">
    <name type="scientific">Paxillus involutus ATCC 200175</name>
    <dbReference type="NCBI Taxonomy" id="664439"/>
    <lineage>
        <taxon>Eukaryota</taxon>
        <taxon>Fungi</taxon>
        <taxon>Dikarya</taxon>
        <taxon>Basidiomycota</taxon>
        <taxon>Agaricomycotina</taxon>
        <taxon>Agaricomycetes</taxon>
        <taxon>Agaricomycetidae</taxon>
        <taxon>Boletales</taxon>
        <taxon>Paxilineae</taxon>
        <taxon>Paxillaceae</taxon>
        <taxon>Paxillus</taxon>
    </lineage>
</organism>
<name>A0A0C9TFC1_PAXIN</name>
<reference evidence="1 2" key="1">
    <citation type="submission" date="2014-06" db="EMBL/GenBank/DDBJ databases">
        <authorList>
            <consortium name="DOE Joint Genome Institute"/>
            <person name="Kuo A."/>
            <person name="Kohler A."/>
            <person name="Nagy L.G."/>
            <person name="Floudas D."/>
            <person name="Copeland A."/>
            <person name="Barry K.W."/>
            <person name="Cichocki N."/>
            <person name="Veneault-Fourrey C."/>
            <person name="LaButti K."/>
            <person name="Lindquist E.A."/>
            <person name="Lipzen A."/>
            <person name="Lundell T."/>
            <person name="Morin E."/>
            <person name="Murat C."/>
            <person name="Sun H."/>
            <person name="Tunlid A."/>
            <person name="Henrissat B."/>
            <person name="Grigoriev I.V."/>
            <person name="Hibbett D.S."/>
            <person name="Martin F."/>
            <person name="Nordberg H.P."/>
            <person name="Cantor M.N."/>
            <person name="Hua S.X."/>
        </authorList>
    </citation>
    <scope>NUCLEOTIDE SEQUENCE [LARGE SCALE GENOMIC DNA]</scope>
    <source>
        <strain evidence="1 2">ATCC 200175</strain>
    </source>
</reference>
<protein>
    <recommendedName>
        <fullName evidence="3">F-box domain-containing protein</fullName>
    </recommendedName>
</protein>
<dbReference type="Proteomes" id="UP000053647">
    <property type="component" value="Unassembled WGS sequence"/>
</dbReference>
<sequence>MSVIQWSTPERRAGDRDLPILPNEIYLIIFEHIAPTSTRLSPEQLKTFSDLSHVCKFFANVCLARTFEYLEFSGNMASRAWILCQQIAAEHPLALSLAQCVKICRFAGWSLPRDGPWAAQVLSRMKNIREVEFFQCYVRKAHWDVITPLESLEELSFTLCEFLDGPADVDPGKRSKVKVPRLRVLRCHGDHQPMATIDARHLRTLGIDSDFDGIDWLSGTALTELYVYGNEERYVETMSRQVRLKHILSELPQTIQVLWLPVYPGSHIELFGDSVWKSIPLLRSLTLEEVEQFPGIAPMTVFRMVCEGARVHRGLQSFTLRSFTRRLAVKVSPDEVRHTVEEQLNDISGLNFVDVFGVAIRLVDGKWMIDVRDSDSVL</sequence>
<gene>
    <name evidence="1" type="ORF">PAXINDRAFT_103566</name>
</gene>
<dbReference type="OrthoDB" id="3256662at2759"/>
<dbReference type="HOGENOM" id="CLU_754592_0_0_1"/>
<accession>A0A0C9TFC1</accession>
<dbReference type="EMBL" id="KN820597">
    <property type="protein sequence ID" value="KIJ05966.1"/>
    <property type="molecule type" value="Genomic_DNA"/>
</dbReference>
<evidence type="ECO:0008006" key="3">
    <source>
        <dbReference type="Google" id="ProtNLM"/>
    </source>
</evidence>
<keyword evidence="2" id="KW-1185">Reference proteome</keyword>
<reference evidence="2" key="2">
    <citation type="submission" date="2015-01" db="EMBL/GenBank/DDBJ databases">
        <title>Evolutionary Origins and Diversification of the Mycorrhizal Mutualists.</title>
        <authorList>
            <consortium name="DOE Joint Genome Institute"/>
            <consortium name="Mycorrhizal Genomics Consortium"/>
            <person name="Kohler A."/>
            <person name="Kuo A."/>
            <person name="Nagy L.G."/>
            <person name="Floudas D."/>
            <person name="Copeland A."/>
            <person name="Barry K.W."/>
            <person name="Cichocki N."/>
            <person name="Veneault-Fourrey C."/>
            <person name="LaButti K."/>
            <person name="Lindquist E.A."/>
            <person name="Lipzen A."/>
            <person name="Lundell T."/>
            <person name="Morin E."/>
            <person name="Murat C."/>
            <person name="Riley R."/>
            <person name="Ohm R."/>
            <person name="Sun H."/>
            <person name="Tunlid A."/>
            <person name="Henrissat B."/>
            <person name="Grigoriev I.V."/>
            <person name="Hibbett D.S."/>
            <person name="Martin F."/>
        </authorList>
    </citation>
    <scope>NUCLEOTIDE SEQUENCE [LARGE SCALE GENOMIC DNA]</scope>
    <source>
        <strain evidence="2">ATCC 200175</strain>
    </source>
</reference>
<proteinExistence type="predicted"/>
<evidence type="ECO:0000313" key="2">
    <source>
        <dbReference type="Proteomes" id="UP000053647"/>
    </source>
</evidence>
<dbReference type="AlphaFoldDB" id="A0A0C9TFC1"/>
<evidence type="ECO:0000313" key="1">
    <source>
        <dbReference type="EMBL" id="KIJ05966.1"/>
    </source>
</evidence>